<feature type="domain" description="Reverse transcriptase zinc-binding" evidence="1">
    <location>
        <begin position="704"/>
        <end position="789"/>
    </location>
</feature>
<proteinExistence type="predicted"/>
<dbReference type="OrthoDB" id="786283at2759"/>
<dbReference type="EMBL" id="PKPP01003121">
    <property type="protein sequence ID" value="PWA71177.1"/>
    <property type="molecule type" value="Genomic_DNA"/>
</dbReference>
<dbReference type="Pfam" id="PF13966">
    <property type="entry name" value="zf-RVT"/>
    <property type="match status" value="1"/>
</dbReference>
<name>A0A2U1NCG5_ARTAN</name>
<dbReference type="PANTHER" id="PTHR33116:SF78">
    <property type="entry name" value="OS12G0587133 PROTEIN"/>
    <property type="match status" value="1"/>
</dbReference>
<dbReference type="Proteomes" id="UP000245207">
    <property type="component" value="Unassembled WGS sequence"/>
</dbReference>
<accession>A0A2U1NCG5</accession>
<dbReference type="AlphaFoldDB" id="A0A2U1NCG5"/>
<evidence type="ECO:0000313" key="2">
    <source>
        <dbReference type="EMBL" id="PWA71177.1"/>
    </source>
</evidence>
<dbReference type="GO" id="GO:0003964">
    <property type="term" value="F:RNA-directed DNA polymerase activity"/>
    <property type="evidence" value="ECO:0007669"/>
    <property type="project" value="UniProtKB-KW"/>
</dbReference>
<comment type="caution">
    <text evidence="2">The sequence shown here is derived from an EMBL/GenBank/DDBJ whole genome shotgun (WGS) entry which is preliminary data.</text>
</comment>
<keyword evidence="2" id="KW-0548">Nucleotidyltransferase</keyword>
<keyword evidence="2" id="KW-0695">RNA-directed DNA polymerase</keyword>
<dbReference type="SUPFAM" id="SSF56219">
    <property type="entry name" value="DNase I-like"/>
    <property type="match status" value="1"/>
</dbReference>
<organism evidence="2 3">
    <name type="scientific">Artemisia annua</name>
    <name type="common">Sweet wormwood</name>
    <dbReference type="NCBI Taxonomy" id="35608"/>
    <lineage>
        <taxon>Eukaryota</taxon>
        <taxon>Viridiplantae</taxon>
        <taxon>Streptophyta</taxon>
        <taxon>Embryophyta</taxon>
        <taxon>Tracheophyta</taxon>
        <taxon>Spermatophyta</taxon>
        <taxon>Magnoliopsida</taxon>
        <taxon>eudicotyledons</taxon>
        <taxon>Gunneridae</taxon>
        <taxon>Pentapetalae</taxon>
        <taxon>asterids</taxon>
        <taxon>campanulids</taxon>
        <taxon>Asterales</taxon>
        <taxon>Asteraceae</taxon>
        <taxon>Asteroideae</taxon>
        <taxon>Anthemideae</taxon>
        <taxon>Artemisiinae</taxon>
        <taxon>Artemisia</taxon>
    </lineage>
</organism>
<sequence>MGLTRIRTHRFTLDLNHVAKVDVSVEVEVISNEVNCVEERMVGDDSVSKEVEATISVGLAVGVDFSDCETLVKKSIDEEGIGGDEKVPWVRELRCLLGVDFLAIQESKAEDLSKFDFSMLWGNRSFGVDYVGSVGQSGGLICMWDSSILEFNVTVKNMHFLRLSGVFKGSGVRINIINVYAPQGVAAKNELWGLIEGEFRKLSKIDRVLVCPGFFNKWPLACLRVLPSRFSDHCPLFLSSKLSGFGARPFRVFNSWLMMDGYEEVVKEAVADFEFEGPPDTKLSKKFAFLRGRIKAWKVELDAKLYLEENSALAEIGNLEEVMGERNLNEEEEWIYVESKKVLKVAGVRKALDVKQRSRVRWAIDGDENLSFFHGVAREVGLFNGIALPRGGPSISHLFYADDAIILGEWDHDGIINVVRVLRCFHICSGLKINISKSNMFGIGVNLAEVEEEAISLGCKASTVPFKYLGLVVGANMNRVCNWKPVYDVFEARLSKWKASCLSIGGRMVLINSMLESLPCYYFSIYRAPCKVINVLKLNVSNTALLSKWGWRFKAEKNSLWSKVIKALHNTGRCWDFIPSNKALAGVWNNIVKVLSRTVISNMPIRRFFKGLVGDGESVAFWLDPWVCNEHLKDLCPNLFRLEKDKKCRVKSRMGLGELWSWSSTRASVYEMAELDFLVYVVDSVDLNGRRDKWNWLGDKSGNFSVSSVRRLMYSESDYSNNYVLRWCNWLPAKCNVFIWQAEMSKIPTSDALRRRNMVGVEGLCSICGEDLESVEHLFTTCWVAMLVWNHICNWTRVQHFFAFSFRALIEVHEHVGLKGKAKKVFQGIIFLSCWVIWRARNKLKFEGKKSED</sequence>
<reference evidence="2 3" key="1">
    <citation type="journal article" date="2018" name="Mol. Plant">
        <title>The genome of Artemisia annua provides insight into the evolution of Asteraceae family and artemisinin biosynthesis.</title>
        <authorList>
            <person name="Shen Q."/>
            <person name="Zhang L."/>
            <person name="Liao Z."/>
            <person name="Wang S."/>
            <person name="Yan T."/>
            <person name="Shi P."/>
            <person name="Liu M."/>
            <person name="Fu X."/>
            <person name="Pan Q."/>
            <person name="Wang Y."/>
            <person name="Lv Z."/>
            <person name="Lu X."/>
            <person name="Zhang F."/>
            <person name="Jiang W."/>
            <person name="Ma Y."/>
            <person name="Chen M."/>
            <person name="Hao X."/>
            <person name="Li L."/>
            <person name="Tang Y."/>
            <person name="Lv G."/>
            <person name="Zhou Y."/>
            <person name="Sun X."/>
            <person name="Brodelius P.E."/>
            <person name="Rose J.K.C."/>
            <person name="Tang K."/>
        </authorList>
    </citation>
    <scope>NUCLEOTIDE SEQUENCE [LARGE SCALE GENOMIC DNA]</scope>
    <source>
        <strain evidence="3">cv. Huhao1</strain>
        <tissue evidence="2">Leaf</tissue>
    </source>
</reference>
<dbReference type="InterPro" id="IPR026960">
    <property type="entry name" value="RVT-Znf"/>
</dbReference>
<evidence type="ECO:0000259" key="1">
    <source>
        <dbReference type="Pfam" id="PF13966"/>
    </source>
</evidence>
<dbReference type="InterPro" id="IPR036691">
    <property type="entry name" value="Endo/exonu/phosph_ase_sf"/>
</dbReference>
<evidence type="ECO:0000313" key="3">
    <source>
        <dbReference type="Proteomes" id="UP000245207"/>
    </source>
</evidence>
<dbReference type="PANTHER" id="PTHR33116">
    <property type="entry name" value="REVERSE TRANSCRIPTASE ZINC-BINDING DOMAIN-CONTAINING PROTEIN-RELATED-RELATED"/>
    <property type="match status" value="1"/>
</dbReference>
<keyword evidence="2" id="KW-0808">Transferase</keyword>
<gene>
    <name evidence="2" type="ORF">CTI12_AA283150</name>
</gene>
<keyword evidence="3" id="KW-1185">Reference proteome</keyword>
<protein>
    <submittedName>
        <fullName evidence="2">RNA-directed DNA polymerase, eukaryota</fullName>
    </submittedName>
</protein>